<evidence type="ECO:0000256" key="8">
    <source>
        <dbReference type="ARBA" id="ARBA00038271"/>
    </source>
</evidence>
<reference evidence="15 16" key="1">
    <citation type="submission" date="2023-04" db="EMBL/GenBank/DDBJ databases">
        <title>Genome of Basidiobolus ranarum AG-B5.</title>
        <authorList>
            <person name="Stajich J.E."/>
            <person name="Carter-House D."/>
            <person name="Gryganskyi A."/>
        </authorList>
    </citation>
    <scope>NUCLEOTIDE SEQUENCE [LARGE SCALE GENOMIC DNA]</scope>
    <source>
        <strain evidence="15 16">AG-B5</strain>
    </source>
</reference>
<dbReference type="PROSITE" id="PS50011">
    <property type="entry name" value="PROTEIN_KINASE_DOM"/>
    <property type="match status" value="1"/>
</dbReference>
<feature type="domain" description="Protein kinase" evidence="13">
    <location>
        <begin position="79"/>
        <end position="346"/>
    </location>
</feature>
<dbReference type="InterPro" id="IPR050839">
    <property type="entry name" value="Rho-assoc_Ser/Thr_Kinase"/>
</dbReference>
<sequence>MNIDLLESVSQLQERILTPYREAEGFPLYLDALLDTLLAVYEDYNTTKFPKNDNVEAFLKQSATTVSQLRLLRPNRTEYEVLKPLAQGEFGMVSVVRKKSTGDVYAMKTLHKQYILKRKEQAFFMEERDILTLGKSSKWIPKLHTAFQDHENLYLVMEYAPGGDLFSLLAKRDEPILDEEAAKFYIAEIILAVADLHTMGYVHRDIKPNNILIDRSGHIKLADFGSCIKLGPLNKITSSVPVGTCDYISPEVLQAQEGNRDGYGKECDWWSIGIVLYEILQGDPPFYSESIPETYSRIMRHQEELQFVDEIPISAVAEDLIRRLLCGRENRLGREGVEEIKNHPFFDGFDWDDAKPRTPPFIPALQSAHDTANFLPLEDAPKPVVPPNANRDLLGNHLPFIGFTFHSEATQHLDEPSAGSCSKPADGKAYEENLKLKEIIEAGKVSYQSLQEENAQLRAQIEDLKNAFSEQMKPKLKVPEVNPFTPNTPQMEQEHLENEIILLTSSLEQISCQVEELHCERELLYASRKELEVKIEKVTSEKVVLKRGLDDARRSIVEMEDLRLLLDAEKYRVSQLELKNQMLENNLRKYKDHRYNSIQFKSDLQTQFEQLMNEKIEIHKHLIKTHQALTHTQEKNRRLEEKFGVINGREKENLSNGQISADTTMYITYDEPKEAEQTSLENTVKTLIKNNKELNKQLDRRSADREITRREVNELQQELLKLKKDKLSVEQAFDQHKCTREEILKLKITESVLEGSKVDLEKKMSQLVEENAYVRRKLVQTQKELEQRTFRATDLERRLLHAQLDKGQSHEQWPIKGPRPPPLPDKDHNRYSTSEKLSSLQGSRKRYDKKGENCKVS</sequence>
<dbReference type="PROSITE" id="PS00108">
    <property type="entry name" value="PROTEIN_KINASE_ST"/>
    <property type="match status" value="1"/>
</dbReference>
<evidence type="ECO:0000256" key="1">
    <source>
        <dbReference type="ARBA" id="ARBA00012513"/>
    </source>
</evidence>
<dbReference type="EC" id="2.7.11.1" evidence="1"/>
<dbReference type="InterPro" id="IPR008271">
    <property type="entry name" value="Ser/Thr_kinase_AS"/>
</dbReference>
<comment type="similarity">
    <text evidence="8">Belongs to the protein kinase superfamily. STE Ser/Thr protein kinase family. COT1 subfamily.</text>
</comment>
<evidence type="ECO:0000256" key="11">
    <source>
        <dbReference type="SAM" id="Coils"/>
    </source>
</evidence>
<name>A0ABR2VZX0_9FUNG</name>
<keyword evidence="5" id="KW-0547">Nucleotide-binding</keyword>
<comment type="catalytic activity">
    <reaction evidence="10">
        <text>L-seryl-[protein] + ATP = O-phospho-L-seryl-[protein] + ADP + H(+)</text>
        <dbReference type="Rhea" id="RHEA:17989"/>
        <dbReference type="Rhea" id="RHEA-COMP:9863"/>
        <dbReference type="Rhea" id="RHEA-COMP:11604"/>
        <dbReference type="ChEBI" id="CHEBI:15378"/>
        <dbReference type="ChEBI" id="CHEBI:29999"/>
        <dbReference type="ChEBI" id="CHEBI:30616"/>
        <dbReference type="ChEBI" id="CHEBI:83421"/>
        <dbReference type="ChEBI" id="CHEBI:456216"/>
        <dbReference type="EC" id="2.7.11.1"/>
    </reaction>
</comment>
<evidence type="ECO:0000259" key="13">
    <source>
        <dbReference type="PROSITE" id="PS50011"/>
    </source>
</evidence>
<dbReference type="PROSITE" id="PS51285">
    <property type="entry name" value="AGC_KINASE_CTER"/>
    <property type="match status" value="1"/>
</dbReference>
<dbReference type="PANTHER" id="PTHR22988:SF71">
    <property type="entry name" value="CITRON RHO-INTERACTING KINASE"/>
    <property type="match status" value="1"/>
</dbReference>
<dbReference type="InterPro" id="IPR011009">
    <property type="entry name" value="Kinase-like_dom_sf"/>
</dbReference>
<keyword evidence="11" id="KW-0175">Coiled coil</keyword>
<feature type="compositionally biased region" description="Polar residues" evidence="12">
    <location>
        <begin position="831"/>
        <end position="842"/>
    </location>
</feature>
<keyword evidence="2" id="KW-0723">Serine/threonine-protein kinase</keyword>
<feature type="region of interest" description="Disordered" evidence="12">
    <location>
        <begin position="805"/>
        <end position="857"/>
    </location>
</feature>
<dbReference type="InterPro" id="IPR000961">
    <property type="entry name" value="AGC-kinase_C"/>
</dbReference>
<feature type="domain" description="AGC-kinase C-terminal" evidence="14">
    <location>
        <begin position="347"/>
        <end position="415"/>
    </location>
</feature>
<evidence type="ECO:0000256" key="3">
    <source>
        <dbReference type="ARBA" id="ARBA00022553"/>
    </source>
</evidence>
<comment type="catalytic activity">
    <reaction evidence="9">
        <text>L-threonyl-[protein] + ATP = O-phospho-L-threonyl-[protein] + ADP + H(+)</text>
        <dbReference type="Rhea" id="RHEA:46608"/>
        <dbReference type="Rhea" id="RHEA-COMP:11060"/>
        <dbReference type="Rhea" id="RHEA-COMP:11605"/>
        <dbReference type="ChEBI" id="CHEBI:15378"/>
        <dbReference type="ChEBI" id="CHEBI:30013"/>
        <dbReference type="ChEBI" id="CHEBI:30616"/>
        <dbReference type="ChEBI" id="CHEBI:61977"/>
        <dbReference type="ChEBI" id="CHEBI:456216"/>
        <dbReference type="EC" id="2.7.11.1"/>
    </reaction>
</comment>
<evidence type="ECO:0000256" key="2">
    <source>
        <dbReference type="ARBA" id="ARBA00022527"/>
    </source>
</evidence>
<feature type="coiled-coil region" evidence="11">
    <location>
        <begin position="677"/>
        <end position="732"/>
    </location>
</feature>
<evidence type="ECO:0000259" key="14">
    <source>
        <dbReference type="PROSITE" id="PS51285"/>
    </source>
</evidence>
<dbReference type="Proteomes" id="UP001479436">
    <property type="component" value="Unassembled WGS sequence"/>
</dbReference>
<evidence type="ECO:0000256" key="10">
    <source>
        <dbReference type="ARBA" id="ARBA00048679"/>
    </source>
</evidence>
<evidence type="ECO:0000313" key="15">
    <source>
        <dbReference type="EMBL" id="KAK9711812.1"/>
    </source>
</evidence>
<dbReference type="Gene3D" id="3.30.200.20">
    <property type="entry name" value="Phosphorylase Kinase, domain 1"/>
    <property type="match status" value="1"/>
</dbReference>
<keyword evidence="6 15" id="KW-0418">Kinase</keyword>
<dbReference type="Pfam" id="PF00069">
    <property type="entry name" value="Pkinase"/>
    <property type="match status" value="1"/>
</dbReference>
<proteinExistence type="inferred from homology"/>
<keyword evidence="4 15" id="KW-0808">Transferase</keyword>
<evidence type="ECO:0000256" key="5">
    <source>
        <dbReference type="ARBA" id="ARBA00022741"/>
    </source>
</evidence>
<dbReference type="EMBL" id="JASJQH010007254">
    <property type="protein sequence ID" value="KAK9711812.1"/>
    <property type="molecule type" value="Genomic_DNA"/>
</dbReference>
<protein>
    <recommendedName>
        <fullName evidence="1">non-specific serine/threonine protein kinase</fullName>
        <ecNumber evidence="1">2.7.11.1</ecNumber>
    </recommendedName>
</protein>
<keyword evidence="3" id="KW-0597">Phosphoprotein</keyword>
<feature type="coiled-coil region" evidence="11">
    <location>
        <begin position="559"/>
        <end position="593"/>
    </location>
</feature>
<dbReference type="PANTHER" id="PTHR22988">
    <property type="entry name" value="MYOTONIC DYSTROPHY S/T KINASE-RELATED"/>
    <property type="match status" value="1"/>
</dbReference>
<evidence type="ECO:0000256" key="4">
    <source>
        <dbReference type="ARBA" id="ARBA00022679"/>
    </source>
</evidence>
<evidence type="ECO:0000256" key="7">
    <source>
        <dbReference type="ARBA" id="ARBA00022840"/>
    </source>
</evidence>
<dbReference type="SMART" id="SM00133">
    <property type="entry name" value="S_TK_X"/>
    <property type="match status" value="1"/>
</dbReference>
<gene>
    <name evidence="15" type="primary">CDC42BPA</name>
    <name evidence="15" type="ORF">K7432_007564</name>
</gene>
<dbReference type="GO" id="GO:0004674">
    <property type="term" value="F:protein serine/threonine kinase activity"/>
    <property type="evidence" value="ECO:0007669"/>
    <property type="project" value="UniProtKB-EC"/>
</dbReference>
<evidence type="ECO:0000313" key="16">
    <source>
        <dbReference type="Proteomes" id="UP001479436"/>
    </source>
</evidence>
<organism evidence="15 16">
    <name type="scientific">Basidiobolus ranarum</name>
    <dbReference type="NCBI Taxonomy" id="34480"/>
    <lineage>
        <taxon>Eukaryota</taxon>
        <taxon>Fungi</taxon>
        <taxon>Fungi incertae sedis</taxon>
        <taxon>Zoopagomycota</taxon>
        <taxon>Entomophthoromycotina</taxon>
        <taxon>Basidiobolomycetes</taxon>
        <taxon>Basidiobolales</taxon>
        <taxon>Basidiobolaceae</taxon>
        <taxon>Basidiobolus</taxon>
    </lineage>
</organism>
<dbReference type="SMART" id="SM00220">
    <property type="entry name" value="S_TKc"/>
    <property type="match status" value="1"/>
</dbReference>
<evidence type="ECO:0000256" key="6">
    <source>
        <dbReference type="ARBA" id="ARBA00022777"/>
    </source>
</evidence>
<evidence type="ECO:0000256" key="12">
    <source>
        <dbReference type="SAM" id="MobiDB-lite"/>
    </source>
</evidence>
<keyword evidence="7" id="KW-0067">ATP-binding</keyword>
<dbReference type="InterPro" id="IPR000719">
    <property type="entry name" value="Prot_kinase_dom"/>
</dbReference>
<evidence type="ECO:0000256" key="9">
    <source>
        <dbReference type="ARBA" id="ARBA00047899"/>
    </source>
</evidence>
<comment type="caution">
    <text evidence="15">The sequence shown here is derived from an EMBL/GenBank/DDBJ whole genome shotgun (WGS) entry which is preliminary data.</text>
</comment>
<keyword evidence="16" id="KW-1185">Reference proteome</keyword>
<dbReference type="SUPFAM" id="SSF56112">
    <property type="entry name" value="Protein kinase-like (PK-like)"/>
    <property type="match status" value="1"/>
</dbReference>
<accession>A0ABR2VZX0</accession>
<feature type="coiled-coil region" evidence="11">
    <location>
        <begin position="440"/>
        <end position="470"/>
    </location>
</feature>
<dbReference type="Gene3D" id="1.10.510.10">
    <property type="entry name" value="Transferase(Phosphotransferase) domain 1"/>
    <property type="match status" value="1"/>
</dbReference>